<reference evidence="4" key="1">
    <citation type="journal article" date="2019" name="Int. J. Syst. Evol. Microbiol.">
        <title>The Global Catalogue of Microorganisms (GCM) 10K type strain sequencing project: providing services to taxonomists for standard genome sequencing and annotation.</title>
        <authorList>
            <consortium name="The Broad Institute Genomics Platform"/>
            <consortium name="The Broad Institute Genome Sequencing Center for Infectious Disease"/>
            <person name="Wu L."/>
            <person name="Ma J."/>
        </authorList>
    </citation>
    <scope>NUCLEOTIDE SEQUENCE [LARGE SCALE GENOMIC DNA]</scope>
    <source>
        <strain evidence="4">JCM 14901</strain>
    </source>
</reference>
<evidence type="ECO:0000256" key="1">
    <source>
        <dbReference type="ARBA" id="ARBA00022801"/>
    </source>
</evidence>
<protein>
    <recommendedName>
        <fullName evidence="2">BD-FAE-like domain-containing protein</fullName>
    </recommendedName>
</protein>
<keyword evidence="4" id="KW-1185">Reference proteome</keyword>
<name>A0ABP5CI14_9MICO</name>
<dbReference type="Gene3D" id="3.40.50.1820">
    <property type="entry name" value="alpha/beta hydrolase"/>
    <property type="match status" value="1"/>
</dbReference>
<keyword evidence="1" id="KW-0378">Hydrolase</keyword>
<dbReference type="RefSeq" id="WP_344095859.1">
    <property type="nucleotide sequence ID" value="NZ_BAAAOG010000006.1"/>
</dbReference>
<feature type="domain" description="BD-FAE-like" evidence="2">
    <location>
        <begin position="55"/>
        <end position="166"/>
    </location>
</feature>
<dbReference type="SUPFAM" id="SSF53474">
    <property type="entry name" value="alpha/beta-Hydrolases"/>
    <property type="match status" value="1"/>
</dbReference>
<evidence type="ECO:0000313" key="3">
    <source>
        <dbReference type="EMBL" id="GAA1964368.1"/>
    </source>
</evidence>
<proteinExistence type="predicted"/>
<sequence length="178" mass="19411">MTDTDFTLSGLREAPAVTLPTYFPPTHGVRGQDGRVTYRGETAALIEGYRNLLVDIIVPPRDTSERVPVVVFIHGGAFIMGASEEVWSPWFHIMQEKILAARFAFASLTYRFSSEAPFPAQLVDAKAGLRYVRHFGADLGLDSDRVALWGGSAGAHLALLVALTPGRDLGEDRVRRGG</sequence>
<dbReference type="PANTHER" id="PTHR48081">
    <property type="entry name" value="AB HYDROLASE SUPERFAMILY PROTEIN C4A8.06C"/>
    <property type="match status" value="1"/>
</dbReference>
<dbReference type="InterPro" id="IPR029058">
    <property type="entry name" value="AB_hydrolase_fold"/>
</dbReference>
<comment type="caution">
    <text evidence="3">The sequence shown here is derived from an EMBL/GenBank/DDBJ whole genome shotgun (WGS) entry which is preliminary data.</text>
</comment>
<dbReference type="PANTHER" id="PTHR48081:SF13">
    <property type="entry name" value="ALPHA_BETA HYDROLASE"/>
    <property type="match status" value="1"/>
</dbReference>
<evidence type="ECO:0000313" key="4">
    <source>
        <dbReference type="Proteomes" id="UP001499933"/>
    </source>
</evidence>
<dbReference type="Pfam" id="PF20434">
    <property type="entry name" value="BD-FAE"/>
    <property type="match status" value="1"/>
</dbReference>
<dbReference type="EMBL" id="BAAAOG010000006">
    <property type="protein sequence ID" value="GAA1964368.1"/>
    <property type="molecule type" value="Genomic_DNA"/>
</dbReference>
<organism evidence="3 4">
    <name type="scientific">Microbacterium deminutum</name>
    <dbReference type="NCBI Taxonomy" id="344164"/>
    <lineage>
        <taxon>Bacteria</taxon>
        <taxon>Bacillati</taxon>
        <taxon>Actinomycetota</taxon>
        <taxon>Actinomycetes</taxon>
        <taxon>Micrococcales</taxon>
        <taxon>Microbacteriaceae</taxon>
        <taxon>Microbacterium</taxon>
    </lineage>
</organism>
<evidence type="ECO:0000259" key="2">
    <source>
        <dbReference type="Pfam" id="PF20434"/>
    </source>
</evidence>
<dbReference type="InterPro" id="IPR049492">
    <property type="entry name" value="BD-FAE-like_dom"/>
</dbReference>
<dbReference type="Proteomes" id="UP001499933">
    <property type="component" value="Unassembled WGS sequence"/>
</dbReference>
<gene>
    <name evidence="3" type="ORF">GCM10009776_28990</name>
</gene>
<accession>A0ABP5CI14</accession>
<dbReference type="InterPro" id="IPR050300">
    <property type="entry name" value="GDXG_lipolytic_enzyme"/>
</dbReference>